<dbReference type="Pfam" id="PF02674">
    <property type="entry name" value="Colicin_V"/>
    <property type="match status" value="1"/>
</dbReference>
<dbReference type="OrthoDB" id="9810601at2"/>
<feature type="transmembrane region" description="Helical" evidence="5">
    <location>
        <begin position="35"/>
        <end position="56"/>
    </location>
</feature>
<comment type="subcellular location">
    <subcellularLocation>
        <location evidence="1">Membrane</location>
        <topology evidence="1">Multi-pass membrane protein</topology>
    </subcellularLocation>
</comment>
<feature type="transmembrane region" description="Helical" evidence="5">
    <location>
        <begin position="76"/>
        <end position="101"/>
    </location>
</feature>
<evidence type="ECO:0000313" key="7">
    <source>
        <dbReference type="Proteomes" id="UP000037660"/>
    </source>
</evidence>
<evidence type="ECO:0000256" key="2">
    <source>
        <dbReference type="ARBA" id="ARBA00022692"/>
    </source>
</evidence>
<keyword evidence="4 5" id="KW-0472">Membrane</keyword>
<name>A0A0K8P1Y3_PISS1</name>
<dbReference type="EMBL" id="BBYR01000037">
    <property type="protein sequence ID" value="GAP36564.1"/>
    <property type="molecule type" value="Genomic_DNA"/>
</dbReference>
<reference evidence="6 7" key="2">
    <citation type="journal article" date="2016" name="Science">
        <title>A bacterium that degrades and assimilates poly(ethylene terephthalate).</title>
        <authorList>
            <person name="Yoshida S."/>
            <person name="Hiraga K."/>
            <person name="Takehana T."/>
            <person name="Taniguchi I."/>
            <person name="Yamaji H."/>
            <person name="Maeda Y."/>
            <person name="Toyohara K."/>
            <person name="Miyamoto K."/>
            <person name="Kimura Y."/>
            <person name="Oda K."/>
        </authorList>
    </citation>
    <scope>NUCLEOTIDE SEQUENCE [LARGE SCALE GENOMIC DNA]</scope>
    <source>
        <strain evidence="7">NBRC 110686 / TISTR 2288 / 201-F6</strain>
    </source>
</reference>
<dbReference type="GO" id="GO:0016020">
    <property type="term" value="C:membrane"/>
    <property type="evidence" value="ECO:0007669"/>
    <property type="project" value="UniProtKB-SubCell"/>
</dbReference>
<sequence length="175" mass="18417">MPTWPPAWNGVDAAFAATLVLSLALGVLRGFVFEVMSLAGWLVAYAAAYLFSPRLLPLLPAEPAGGATVVGLQAMPLLAFVLCFFAALIGWTLLSHLLRLLVRATPLSGPDRLLGAVFGLLRGALLVLAVVVGVELTPWARAPAWDAAASVPPLRSALRELRPLLPPGVGRWLGP</sequence>
<evidence type="ECO:0000256" key="1">
    <source>
        <dbReference type="ARBA" id="ARBA00004141"/>
    </source>
</evidence>
<gene>
    <name evidence="6" type="ORF">ISF6_2404</name>
</gene>
<keyword evidence="7" id="KW-1185">Reference proteome</keyword>
<reference evidence="7" key="1">
    <citation type="submission" date="2015-07" db="EMBL/GenBank/DDBJ databases">
        <title>Discovery of a poly(ethylene terephthalate assimilation.</title>
        <authorList>
            <person name="Yoshida S."/>
            <person name="Hiraga K."/>
            <person name="Takehana T."/>
            <person name="Taniguchi I."/>
            <person name="Yamaji H."/>
            <person name="Maeda Y."/>
            <person name="Toyohara K."/>
            <person name="Miyamoto K."/>
            <person name="Kimura Y."/>
            <person name="Oda K."/>
        </authorList>
    </citation>
    <scope>NUCLEOTIDE SEQUENCE [LARGE SCALE GENOMIC DNA]</scope>
    <source>
        <strain evidence="7">NBRC 110686 / TISTR 2288 / 201-F6</strain>
    </source>
</reference>
<protein>
    <submittedName>
        <fullName evidence="6">Colicin V production protein</fullName>
    </submittedName>
</protein>
<feature type="transmembrane region" description="Helical" evidence="5">
    <location>
        <begin position="113"/>
        <end position="134"/>
    </location>
</feature>
<dbReference type="STRING" id="1547922.ISF6_2404"/>
<dbReference type="AlphaFoldDB" id="A0A0K8P1Y3"/>
<feature type="transmembrane region" description="Helical" evidence="5">
    <location>
        <begin position="6"/>
        <end position="28"/>
    </location>
</feature>
<dbReference type="InterPro" id="IPR052719">
    <property type="entry name" value="CvpA-like"/>
</dbReference>
<comment type="caution">
    <text evidence="6">The sequence shown here is derived from an EMBL/GenBank/DDBJ whole genome shotgun (WGS) entry which is preliminary data.</text>
</comment>
<evidence type="ECO:0000256" key="3">
    <source>
        <dbReference type="ARBA" id="ARBA00022989"/>
    </source>
</evidence>
<dbReference type="PANTHER" id="PTHR36926:SF1">
    <property type="entry name" value="COLICIN V PRODUCTION PROTEIN"/>
    <property type="match status" value="1"/>
</dbReference>
<keyword evidence="2 5" id="KW-0812">Transmembrane</keyword>
<dbReference type="RefSeq" id="WP_054020557.1">
    <property type="nucleotide sequence ID" value="NZ_BBYR01000037.1"/>
</dbReference>
<accession>A0A0K8P1Y3</accession>
<evidence type="ECO:0000256" key="4">
    <source>
        <dbReference type="ARBA" id="ARBA00023136"/>
    </source>
</evidence>
<keyword evidence="3 5" id="KW-1133">Transmembrane helix</keyword>
<evidence type="ECO:0000313" key="6">
    <source>
        <dbReference type="EMBL" id="GAP36564.1"/>
    </source>
</evidence>
<dbReference type="PANTHER" id="PTHR36926">
    <property type="entry name" value="COLICIN V PRODUCTION PROTEIN"/>
    <property type="match status" value="1"/>
</dbReference>
<organism evidence="6 7">
    <name type="scientific">Piscinibacter sakaiensis</name>
    <name type="common">Ideonella sakaiensis</name>
    <dbReference type="NCBI Taxonomy" id="1547922"/>
    <lineage>
        <taxon>Bacteria</taxon>
        <taxon>Pseudomonadati</taxon>
        <taxon>Pseudomonadota</taxon>
        <taxon>Betaproteobacteria</taxon>
        <taxon>Burkholderiales</taxon>
        <taxon>Sphaerotilaceae</taxon>
        <taxon>Piscinibacter</taxon>
    </lineage>
</organism>
<dbReference type="InterPro" id="IPR003825">
    <property type="entry name" value="Colicin-V_CvpA"/>
</dbReference>
<dbReference type="Proteomes" id="UP000037660">
    <property type="component" value="Unassembled WGS sequence"/>
</dbReference>
<proteinExistence type="predicted"/>
<dbReference type="GO" id="GO:0009403">
    <property type="term" value="P:toxin biosynthetic process"/>
    <property type="evidence" value="ECO:0007669"/>
    <property type="project" value="InterPro"/>
</dbReference>
<evidence type="ECO:0000256" key="5">
    <source>
        <dbReference type="SAM" id="Phobius"/>
    </source>
</evidence>